<name>A0A2V3IHI9_9FLOR</name>
<keyword evidence="3" id="KW-1185">Reference proteome</keyword>
<feature type="compositionally biased region" description="Basic and acidic residues" evidence="1">
    <location>
        <begin position="84"/>
        <end position="102"/>
    </location>
</feature>
<dbReference type="EMBL" id="NBIV01000280">
    <property type="protein sequence ID" value="PXF40600.1"/>
    <property type="molecule type" value="Genomic_DNA"/>
</dbReference>
<reference evidence="2 3" key="1">
    <citation type="journal article" date="2018" name="Mol. Biol. Evol.">
        <title>Analysis of the draft genome of the red seaweed Gracilariopsis chorda provides insights into genome size evolution in Rhodophyta.</title>
        <authorList>
            <person name="Lee J."/>
            <person name="Yang E.C."/>
            <person name="Graf L."/>
            <person name="Yang J.H."/>
            <person name="Qiu H."/>
            <person name="Zel Zion U."/>
            <person name="Chan C.X."/>
            <person name="Stephens T.G."/>
            <person name="Weber A.P.M."/>
            <person name="Boo G.H."/>
            <person name="Boo S.M."/>
            <person name="Kim K.M."/>
            <person name="Shin Y."/>
            <person name="Jung M."/>
            <person name="Lee S.J."/>
            <person name="Yim H.S."/>
            <person name="Lee J.H."/>
            <person name="Bhattacharya D."/>
            <person name="Yoon H.S."/>
        </authorList>
    </citation>
    <scope>NUCLEOTIDE SEQUENCE [LARGE SCALE GENOMIC DNA]</scope>
    <source>
        <strain evidence="2 3">SKKU-2015</strain>
        <tissue evidence="2">Whole body</tissue>
    </source>
</reference>
<protein>
    <submittedName>
        <fullName evidence="2">Uncharacterized protein</fullName>
    </submittedName>
</protein>
<comment type="caution">
    <text evidence="2">The sequence shown here is derived from an EMBL/GenBank/DDBJ whole genome shotgun (WGS) entry which is preliminary data.</text>
</comment>
<evidence type="ECO:0000256" key="1">
    <source>
        <dbReference type="SAM" id="MobiDB-lite"/>
    </source>
</evidence>
<evidence type="ECO:0000313" key="2">
    <source>
        <dbReference type="EMBL" id="PXF40600.1"/>
    </source>
</evidence>
<evidence type="ECO:0000313" key="3">
    <source>
        <dbReference type="Proteomes" id="UP000247409"/>
    </source>
</evidence>
<sequence length="119" mass="13260">MQKNKNGAKDSFYQKYPDSDRGTMTERASFLGSEFNDDPNETGASTSFQNLNKLQMKSVTKGQKSPFSKTPRSKVGGDGSPVTEKSETAENEDESKRSETTNKKKGMLSTMLSKYLNKR</sequence>
<feature type="region of interest" description="Disordered" evidence="1">
    <location>
        <begin position="1"/>
        <end position="119"/>
    </location>
</feature>
<organism evidence="2 3">
    <name type="scientific">Gracilariopsis chorda</name>
    <dbReference type="NCBI Taxonomy" id="448386"/>
    <lineage>
        <taxon>Eukaryota</taxon>
        <taxon>Rhodophyta</taxon>
        <taxon>Florideophyceae</taxon>
        <taxon>Rhodymeniophycidae</taxon>
        <taxon>Gracilariales</taxon>
        <taxon>Gracilariaceae</taxon>
        <taxon>Gracilariopsis</taxon>
    </lineage>
</organism>
<dbReference type="Proteomes" id="UP000247409">
    <property type="component" value="Unassembled WGS sequence"/>
</dbReference>
<feature type="compositionally biased region" description="Polar residues" evidence="1">
    <location>
        <begin position="42"/>
        <end position="70"/>
    </location>
</feature>
<accession>A0A2V3IHI9</accession>
<proteinExistence type="predicted"/>
<gene>
    <name evidence="2" type="ORF">BWQ96_09704</name>
</gene>
<dbReference type="AlphaFoldDB" id="A0A2V3IHI9"/>